<evidence type="ECO:0000256" key="10">
    <source>
        <dbReference type="ARBA" id="ARBA00023140"/>
    </source>
</evidence>
<dbReference type="PANTHER" id="PTHR24317:SF7">
    <property type="entry name" value="PEROXISOMAL TRANS-2-ENOYL-COA REDUCTASE"/>
    <property type="match status" value="1"/>
</dbReference>
<evidence type="ECO:0000256" key="3">
    <source>
        <dbReference type="ARBA" id="ARBA00006484"/>
    </source>
</evidence>
<keyword evidence="7" id="KW-0521">NADP</keyword>
<dbReference type="SUPFAM" id="SSF51735">
    <property type="entry name" value="NAD(P)-binding Rossmann-fold domains"/>
    <property type="match status" value="1"/>
</dbReference>
<dbReference type="EMBL" id="CP042301">
    <property type="protein sequence ID" value="QDZ02738.1"/>
    <property type="molecule type" value="Genomic_DNA"/>
</dbReference>
<evidence type="ECO:0000256" key="17">
    <source>
        <dbReference type="ARBA" id="ARBA00048686"/>
    </source>
</evidence>
<keyword evidence="24" id="KW-1185">Reference proteome</keyword>
<comment type="catalytic activity">
    <reaction evidence="21">
        <text>(2E)-octenoyl-CoA + NADPH + H(+) = octanoyl-CoA + NADP(+)</text>
        <dbReference type="Rhea" id="RHEA:44952"/>
        <dbReference type="ChEBI" id="CHEBI:15378"/>
        <dbReference type="ChEBI" id="CHEBI:57386"/>
        <dbReference type="ChEBI" id="CHEBI:57783"/>
        <dbReference type="ChEBI" id="CHEBI:58349"/>
        <dbReference type="ChEBI" id="CHEBI:62242"/>
    </reaction>
    <physiologicalReaction direction="left-to-right" evidence="21">
        <dbReference type="Rhea" id="RHEA:44953"/>
    </physiologicalReaction>
</comment>
<evidence type="ECO:0000259" key="22">
    <source>
        <dbReference type="SMART" id="SM00822"/>
    </source>
</evidence>
<dbReference type="RefSeq" id="WP_146301373.1">
    <property type="nucleotide sequence ID" value="NZ_CP042301.2"/>
</dbReference>
<comment type="catalytic activity">
    <reaction evidence="19">
        <text>a (2E)-enoyl-CoA + NADPH + H(+) = a 2,3-saturated acyl-CoA + NADP(+)</text>
        <dbReference type="Rhea" id="RHEA:33763"/>
        <dbReference type="ChEBI" id="CHEBI:15378"/>
        <dbReference type="ChEBI" id="CHEBI:57783"/>
        <dbReference type="ChEBI" id="CHEBI:58349"/>
        <dbReference type="ChEBI" id="CHEBI:58856"/>
        <dbReference type="ChEBI" id="CHEBI:65111"/>
        <dbReference type="EC" id="1.3.1.38"/>
    </reaction>
    <physiologicalReaction direction="left-to-right" evidence="19">
        <dbReference type="Rhea" id="RHEA:33764"/>
    </physiologicalReaction>
</comment>
<keyword evidence="11" id="KW-0275">Fatty acid biosynthesis</keyword>
<comment type="subunit">
    <text evidence="13">Interacts with PEX5, probably required to target it into peroxisomes.</text>
</comment>
<comment type="catalytic activity">
    <reaction evidence="18">
        <text>(2E)-hexenoyl-CoA + NADPH + H(+) = hexanoyl-CoA + NADP(+)</text>
        <dbReference type="Rhea" id="RHEA:44956"/>
        <dbReference type="ChEBI" id="CHEBI:15378"/>
        <dbReference type="ChEBI" id="CHEBI:57783"/>
        <dbReference type="ChEBI" id="CHEBI:58349"/>
        <dbReference type="ChEBI" id="CHEBI:62077"/>
        <dbReference type="ChEBI" id="CHEBI:62620"/>
    </reaction>
    <physiologicalReaction direction="left-to-right" evidence="18">
        <dbReference type="Rhea" id="RHEA:44957"/>
    </physiologicalReaction>
</comment>
<dbReference type="PRINTS" id="PR00081">
    <property type="entry name" value="GDHRDH"/>
</dbReference>
<evidence type="ECO:0000256" key="9">
    <source>
        <dbReference type="ARBA" id="ARBA00023098"/>
    </source>
</evidence>
<comment type="similarity">
    <text evidence="3">Belongs to the short-chain dehydrogenases/reductases (SDR) family.</text>
</comment>
<feature type="domain" description="Ketoreductase" evidence="22">
    <location>
        <begin position="15"/>
        <end position="156"/>
    </location>
</feature>
<protein>
    <recommendedName>
        <fullName evidence="15">Peroxisomal trans-2-enoyl-CoA reductase</fullName>
        <ecNumber evidence="14">1.3.1.38</ecNumber>
    </recommendedName>
</protein>
<evidence type="ECO:0000313" key="23">
    <source>
        <dbReference type="EMBL" id="QDZ02738.1"/>
    </source>
</evidence>
<evidence type="ECO:0000256" key="19">
    <source>
        <dbReference type="ARBA" id="ARBA00049251"/>
    </source>
</evidence>
<evidence type="ECO:0000256" key="13">
    <source>
        <dbReference type="ARBA" id="ARBA00038622"/>
    </source>
</evidence>
<dbReference type="SMART" id="SM00822">
    <property type="entry name" value="PKS_KR"/>
    <property type="match status" value="1"/>
</dbReference>
<accession>A0A5B8L5D7</accession>
<organism evidence="23 24">
    <name type="scientific">Nitratireductor mangrovi</name>
    <dbReference type="NCBI Taxonomy" id="2599600"/>
    <lineage>
        <taxon>Bacteria</taxon>
        <taxon>Pseudomonadati</taxon>
        <taxon>Pseudomonadota</taxon>
        <taxon>Alphaproteobacteria</taxon>
        <taxon>Hyphomicrobiales</taxon>
        <taxon>Phyllobacteriaceae</taxon>
        <taxon>Nitratireductor</taxon>
    </lineage>
</organism>
<dbReference type="GO" id="GO:0019166">
    <property type="term" value="F:trans-2-enoyl-CoA reductase (NADPH) activity"/>
    <property type="evidence" value="ECO:0007669"/>
    <property type="project" value="UniProtKB-EC"/>
</dbReference>
<gene>
    <name evidence="23" type="ORF">FQ775_21505</name>
</gene>
<dbReference type="InterPro" id="IPR052388">
    <property type="entry name" value="Peroxisomal_t2-enoyl-CoA_red"/>
</dbReference>
<keyword evidence="5" id="KW-0597">Phosphoprotein</keyword>
<dbReference type="AlphaFoldDB" id="A0A5B8L5D7"/>
<comment type="subcellular location">
    <subcellularLocation>
        <location evidence="1">Peroxisome</location>
    </subcellularLocation>
</comment>
<reference evidence="23" key="1">
    <citation type="submission" date="2020-04" db="EMBL/GenBank/DDBJ databases">
        <title>Nitratireductor sp. nov. isolated from mangrove soil.</title>
        <authorList>
            <person name="Ye Y."/>
        </authorList>
    </citation>
    <scope>NUCLEOTIDE SEQUENCE</scope>
    <source>
        <strain evidence="23">SY7</strain>
    </source>
</reference>
<evidence type="ECO:0000256" key="14">
    <source>
        <dbReference type="ARBA" id="ARBA00038849"/>
    </source>
</evidence>
<keyword evidence="4" id="KW-0444">Lipid biosynthesis</keyword>
<dbReference type="PANTHER" id="PTHR24317">
    <property type="entry name" value="PEROXISOMAL TRANS-2-ENOYL-COA REDUCTASE"/>
    <property type="match status" value="1"/>
</dbReference>
<name>A0A5B8L5D7_9HYPH</name>
<proteinExistence type="inferred from homology"/>
<evidence type="ECO:0000256" key="1">
    <source>
        <dbReference type="ARBA" id="ARBA00004275"/>
    </source>
</evidence>
<keyword evidence="8" id="KW-0560">Oxidoreductase</keyword>
<dbReference type="FunFam" id="3.40.50.720:FF:000084">
    <property type="entry name" value="Short-chain dehydrogenase reductase"/>
    <property type="match status" value="1"/>
</dbReference>
<evidence type="ECO:0000256" key="7">
    <source>
        <dbReference type="ARBA" id="ARBA00022857"/>
    </source>
</evidence>
<evidence type="ECO:0000256" key="18">
    <source>
        <dbReference type="ARBA" id="ARBA00049108"/>
    </source>
</evidence>
<dbReference type="InterPro" id="IPR036291">
    <property type="entry name" value="NAD(P)-bd_dom_sf"/>
</dbReference>
<evidence type="ECO:0000256" key="6">
    <source>
        <dbReference type="ARBA" id="ARBA00022832"/>
    </source>
</evidence>
<comment type="catalytic activity">
    <reaction evidence="17">
        <text>(2E)-tetradecenoyl-CoA + NADPH + H(+) = tetradecanoyl-CoA + NADP(+)</text>
        <dbReference type="Rhea" id="RHEA:44968"/>
        <dbReference type="ChEBI" id="CHEBI:15378"/>
        <dbReference type="ChEBI" id="CHEBI:57385"/>
        <dbReference type="ChEBI" id="CHEBI:57783"/>
        <dbReference type="ChEBI" id="CHEBI:58349"/>
        <dbReference type="ChEBI" id="CHEBI:61405"/>
    </reaction>
    <physiologicalReaction direction="left-to-right" evidence="17">
        <dbReference type="Rhea" id="RHEA:44969"/>
    </physiologicalReaction>
</comment>
<evidence type="ECO:0000256" key="4">
    <source>
        <dbReference type="ARBA" id="ARBA00022516"/>
    </source>
</evidence>
<evidence type="ECO:0000313" key="24">
    <source>
        <dbReference type="Proteomes" id="UP000321389"/>
    </source>
</evidence>
<dbReference type="EC" id="1.3.1.38" evidence="14"/>
<comment type="pathway">
    <text evidence="2">Lipid metabolism.</text>
</comment>
<evidence type="ECO:0000256" key="16">
    <source>
        <dbReference type="ARBA" id="ARBA00047570"/>
    </source>
</evidence>
<evidence type="ECO:0000256" key="2">
    <source>
        <dbReference type="ARBA" id="ARBA00005189"/>
    </source>
</evidence>
<dbReference type="OrthoDB" id="9797020at2"/>
<evidence type="ECO:0000256" key="15">
    <source>
        <dbReference type="ARBA" id="ARBA00041063"/>
    </source>
</evidence>
<dbReference type="Proteomes" id="UP000321389">
    <property type="component" value="Chromosome"/>
</dbReference>
<evidence type="ECO:0000256" key="12">
    <source>
        <dbReference type="ARBA" id="ARBA00037124"/>
    </source>
</evidence>
<comment type="catalytic activity">
    <reaction evidence="16">
        <text>(2E)-dodecenoyl-CoA + NADPH + H(+) = dodecanoyl-CoA + NADP(+)</text>
        <dbReference type="Rhea" id="RHEA:44964"/>
        <dbReference type="ChEBI" id="CHEBI:15378"/>
        <dbReference type="ChEBI" id="CHEBI:57330"/>
        <dbReference type="ChEBI" id="CHEBI:57375"/>
        <dbReference type="ChEBI" id="CHEBI:57783"/>
        <dbReference type="ChEBI" id="CHEBI:58349"/>
    </reaction>
    <physiologicalReaction direction="left-to-right" evidence="16">
        <dbReference type="Rhea" id="RHEA:44965"/>
    </physiologicalReaction>
</comment>
<evidence type="ECO:0000256" key="5">
    <source>
        <dbReference type="ARBA" id="ARBA00022553"/>
    </source>
</evidence>
<dbReference type="Gene3D" id="3.40.50.720">
    <property type="entry name" value="NAD(P)-binding Rossmann-like Domain"/>
    <property type="match status" value="1"/>
</dbReference>
<dbReference type="InterPro" id="IPR057326">
    <property type="entry name" value="KR_dom"/>
</dbReference>
<evidence type="ECO:0000256" key="8">
    <source>
        <dbReference type="ARBA" id="ARBA00023002"/>
    </source>
</evidence>
<evidence type="ECO:0000256" key="11">
    <source>
        <dbReference type="ARBA" id="ARBA00023160"/>
    </source>
</evidence>
<comment type="catalytic activity">
    <reaction evidence="20">
        <text>(2E)-decenoyl-CoA + NADPH + H(+) = decanoyl-CoA + NADP(+)</text>
        <dbReference type="Rhea" id="RHEA:44960"/>
        <dbReference type="ChEBI" id="CHEBI:15378"/>
        <dbReference type="ChEBI" id="CHEBI:57783"/>
        <dbReference type="ChEBI" id="CHEBI:58349"/>
        <dbReference type="ChEBI" id="CHEBI:61406"/>
        <dbReference type="ChEBI" id="CHEBI:61430"/>
    </reaction>
    <physiologicalReaction direction="left-to-right" evidence="20">
        <dbReference type="Rhea" id="RHEA:44961"/>
    </physiologicalReaction>
</comment>
<keyword evidence="6" id="KW-0276">Fatty acid metabolism</keyword>
<dbReference type="InterPro" id="IPR002347">
    <property type="entry name" value="SDR_fam"/>
</dbReference>
<sequence length="291" mass="30318">MGYKSILRENCFGGETHIVTGGGSGIGRCIAHELSSLGAHVVLAGRKVEKLEKVASEIAADGGSAEIRAFDIRDEDAVREAVATIVSAHGHVHGLVNNAGGQFPAPLEAISKRGFEAVVSNNLTGGFLVMREVFAQTMGENGGAIVNMAADIWRGMPGMAHSGAARAGMVNLTKTAAYEWGQYGIRVNAVAPGWITSSGMDTYDGMTKTLIPQLKNHVPIGRIGVEAEVSSVVCFLLSHAASFVTGVTVPIDGGAPLGNPLYPVKPTSRIAAFDGFHRAVVPEVLASEEKG</sequence>
<dbReference type="Pfam" id="PF13561">
    <property type="entry name" value="adh_short_C2"/>
    <property type="match status" value="1"/>
</dbReference>
<evidence type="ECO:0000256" key="20">
    <source>
        <dbReference type="ARBA" id="ARBA00049386"/>
    </source>
</evidence>
<comment type="function">
    <text evidence="12">Participates in chain elongation of fatty acids. Catalyzes the reduction of trans-2-enoyl-CoAs of varying chain lengths from 6:1 to 16:1, having maximum activity with 10:1 CoA. Has no 2,4-dienoyl-CoA reductase activity.</text>
</comment>
<evidence type="ECO:0000256" key="21">
    <source>
        <dbReference type="ARBA" id="ARBA00049559"/>
    </source>
</evidence>
<dbReference type="KEGG" id="niy:FQ775_21505"/>
<dbReference type="GO" id="GO:0006633">
    <property type="term" value="P:fatty acid biosynthetic process"/>
    <property type="evidence" value="ECO:0007669"/>
    <property type="project" value="UniProtKB-KW"/>
</dbReference>
<keyword evidence="10" id="KW-0576">Peroxisome</keyword>
<keyword evidence="9" id="KW-0443">Lipid metabolism</keyword>